<dbReference type="InterPro" id="IPR017972">
    <property type="entry name" value="Cyt_P450_CS"/>
</dbReference>
<dbReference type="CDD" id="cd11029">
    <property type="entry name" value="CYP107-like"/>
    <property type="match status" value="1"/>
</dbReference>
<dbReference type="Gene3D" id="1.10.630.10">
    <property type="entry name" value="Cytochrome P450"/>
    <property type="match status" value="1"/>
</dbReference>
<name>A0A2S9XB16_9BACT</name>
<dbReference type="GO" id="GO:0020037">
    <property type="term" value="F:heme binding"/>
    <property type="evidence" value="ECO:0007669"/>
    <property type="project" value="InterPro"/>
</dbReference>
<dbReference type="FunFam" id="1.10.630.10:FF:000018">
    <property type="entry name" value="Cytochrome P450 monooxygenase"/>
    <property type="match status" value="1"/>
</dbReference>
<dbReference type="GO" id="GO:0005506">
    <property type="term" value="F:iron ion binding"/>
    <property type="evidence" value="ECO:0007669"/>
    <property type="project" value="InterPro"/>
</dbReference>
<keyword evidence="9" id="KW-1185">Reference proteome</keyword>
<dbReference type="RefSeq" id="WP_106395978.1">
    <property type="nucleotide sequence ID" value="NZ_PVNK01000299.1"/>
</dbReference>
<reference evidence="8 9" key="1">
    <citation type="submission" date="2018-03" db="EMBL/GenBank/DDBJ databases">
        <title>Draft Genome Sequences of the Obligatory Marine Myxobacteria Enhygromyxa salina SWB005.</title>
        <authorList>
            <person name="Poehlein A."/>
            <person name="Moghaddam J.A."/>
            <person name="Harms H."/>
            <person name="Alanjari M."/>
            <person name="Koenig G.M."/>
            <person name="Daniel R."/>
            <person name="Schaeberle T.F."/>
        </authorList>
    </citation>
    <scope>NUCLEOTIDE SEQUENCE [LARGE SCALE GENOMIC DNA]</scope>
    <source>
        <strain evidence="8 9">SWB005</strain>
    </source>
</reference>
<evidence type="ECO:0000313" key="8">
    <source>
        <dbReference type="EMBL" id="PRP90052.1"/>
    </source>
</evidence>
<accession>A0A2S9XB16</accession>
<evidence type="ECO:0000256" key="5">
    <source>
        <dbReference type="ARBA" id="ARBA00023004"/>
    </source>
</evidence>
<evidence type="ECO:0000256" key="6">
    <source>
        <dbReference type="ARBA" id="ARBA00023033"/>
    </source>
</evidence>
<dbReference type="AlphaFoldDB" id="A0A2S9XB16"/>
<dbReference type="PANTHER" id="PTHR46696:SF1">
    <property type="entry name" value="CYTOCHROME P450 YJIB-RELATED"/>
    <property type="match status" value="1"/>
</dbReference>
<evidence type="ECO:0000313" key="9">
    <source>
        <dbReference type="Proteomes" id="UP000237968"/>
    </source>
</evidence>
<dbReference type="InterPro" id="IPR002397">
    <property type="entry name" value="Cyt_P450_B"/>
</dbReference>
<keyword evidence="3 7" id="KW-0479">Metal-binding</keyword>
<dbReference type="PANTHER" id="PTHR46696">
    <property type="entry name" value="P450, PUTATIVE (EUROFUNG)-RELATED"/>
    <property type="match status" value="1"/>
</dbReference>
<evidence type="ECO:0000256" key="2">
    <source>
        <dbReference type="ARBA" id="ARBA00022617"/>
    </source>
</evidence>
<dbReference type="Proteomes" id="UP000237968">
    <property type="component" value="Unassembled WGS sequence"/>
</dbReference>
<organism evidence="8 9">
    <name type="scientific">Enhygromyxa salina</name>
    <dbReference type="NCBI Taxonomy" id="215803"/>
    <lineage>
        <taxon>Bacteria</taxon>
        <taxon>Pseudomonadati</taxon>
        <taxon>Myxococcota</taxon>
        <taxon>Polyangia</taxon>
        <taxon>Nannocystales</taxon>
        <taxon>Nannocystaceae</taxon>
        <taxon>Enhygromyxa</taxon>
    </lineage>
</organism>
<evidence type="ECO:0000256" key="7">
    <source>
        <dbReference type="RuleBase" id="RU000461"/>
    </source>
</evidence>
<dbReference type="EC" id="1.14.-.-" evidence="8"/>
<protein>
    <submittedName>
        <fullName evidence="8">Cytochrome P450 107B1</fullName>
        <ecNumber evidence="8">1.14.-.-</ecNumber>
    </submittedName>
</protein>
<keyword evidence="5 7" id="KW-0408">Iron</keyword>
<keyword evidence="4 7" id="KW-0560">Oxidoreductase</keyword>
<sequence>MRIDDPHLGLDLRLSDPCLHRDPYSIYARLRAARPLIRCEQPFIGEAWLMTRYEQVSEVLKDAGRFNSNPRTATGKPGPFEGRFTPKILRTFARSMVSTDGLDHRRLRGLVSKAFTPARVDELGEHIEAIVAELLDDAMSAAASGGAVDLIAALALPLPLRIISELLGVDARERDRFHANVQCIMGIEGGWDIVRKSPGLFRLYRFFDALLKRKRAAPGDDLTSALIAVEEQGERLSAEELVGMIFLLLFAGHETTVNLIGNGTLALLDNPEQFERLRDDPALIPPAIEEMLRFDSPAHFASTRYVAEPCEIGGMKLERGAALLPCVAAANRDPQVFDEPDRFDVGRTPNRHLAFGLGVHFCVGAQLSRVEARLAFAALVERCPGMRLAIGHEQLRWRENSSGLRGLTALPLRLS</sequence>
<dbReference type="PROSITE" id="PS00086">
    <property type="entry name" value="CYTOCHROME_P450"/>
    <property type="match status" value="1"/>
</dbReference>
<comment type="caution">
    <text evidence="8">The sequence shown here is derived from an EMBL/GenBank/DDBJ whole genome shotgun (WGS) entry which is preliminary data.</text>
</comment>
<dbReference type="InterPro" id="IPR036396">
    <property type="entry name" value="Cyt_P450_sf"/>
</dbReference>
<dbReference type="OrthoDB" id="4511384at2"/>
<dbReference type="InterPro" id="IPR001128">
    <property type="entry name" value="Cyt_P450"/>
</dbReference>
<dbReference type="GO" id="GO:0004497">
    <property type="term" value="F:monooxygenase activity"/>
    <property type="evidence" value="ECO:0007669"/>
    <property type="project" value="UniProtKB-KW"/>
</dbReference>
<keyword evidence="6 7" id="KW-0503">Monooxygenase</keyword>
<proteinExistence type="inferred from homology"/>
<dbReference type="GO" id="GO:0016705">
    <property type="term" value="F:oxidoreductase activity, acting on paired donors, with incorporation or reduction of molecular oxygen"/>
    <property type="evidence" value="ECO:0007669"/>
    <property type="project" value="InterPro"/>
</dbReference>
<dbReference type="PRINTS" id="PR00359">
    <property type="entry name" value="BP450"/>
</dbReference>
<gene>
    <name evidence="8" type="ORF">ENSA5_68550</name>
</gene>
<dbReference type="SUPFAM" id="SSF48264">
    <property type="entry name" value="Cytochrome P450"/>
    <property type="match status" value="1"/>
</dbReference>
<evidence type="ECO:0000256" key="1">
    <source>
        <dbReference type="ARBA" id="ARBA00010617"/>
    </source>
</evidence>
<evidence type="ECO:0000256" key="3">
    <source>
        <dbReference type="ARBA" id="ARBA00022723"/>
    </source>
</evidence>
<dbReference type="Pfam" id="PF00067">
    <property type="entry name" value="p450"/>
    <property type="match status" value="1"/>
</dbReference>
<evidence type="ECO:0000256" key="4">
    <source>
        <dbReference type="ARBA" id="ARBA00023002"/>
    </source>
</evidence>
<comment type="similarity">
    <text evidence="1 7">Belongs to the cytochrome P450 family.</text>
</comment>
<dbReference type="EMBL" id="PVNK01000299">
    <property type="protein sequence ID" value="PRP90052.1"/>
    <property type="molecule type" value="Genomic_DNA"/>
</dbReference>
<keyword evidence="2 7" id="KW-0349">Heme</keyword>